<evidence type="ECO:0000313" key="1">
    <source>
        <dbReference type="EMBL" id="KAI8012385.1"/>
    </source>
</evidence>
<evidence type="ECO:0000313" key="2">
    <source>
        <dbReference type="Proteomes" id="UP001060215"/>
    </source>
</evidence>
<protein>
    <submittedName>
        <fullName evidence="1">Aminotransferase TAT2</fullName>
    </submittedName>
</protein>
<dbReference type="Proteomes" id="UP001060215">
    <property type="component" value="Chromosome 5"/>
</dbReference>
<keyword evidence="1" id="KW-0032">Aminotransferase</keyword>
<keyword evidence="2" id="KW-1185">Reference proteome</keyword>
<dbReference type="EMBL" id="CM045762">
    <property type="protein sequence ID" value="KAI8012385.1"/>
    <property type="molecule type" value="Genomic_DNA"/>
</dbReference>
<gene>
    <name evidence="1" type="ORF">LOK49_LG06G01769</name>
</gene>
<proteinExistence type="predicted"/>
<reference evidence="1 2" key="1">
    <citation type="journal article" date="2022" name="Plant J.">
        <title>Chromosome-level genome of Camellia lanceoleosa provides a valuable resource for understanding genome evolution and self-incompatibility.</title>
        <authorList>
            <person name="Gong W."/>
            <person name="Xiao S."/>
            <person name="Wang L."/>
            <person name="Liao Z."/>
            <person name="Chang Y."/>
            <person name="Mo W."/>
            <person name="Hu G."/>
            <person name="Li W."/>
            <person name="Zhao G."/>
            <person name="Zhu H."/>
            <person name="Hu X."/>
            <person name="Ji K."/>
            <person name="Xiang X."/>
            <person name="Song Q."/>
            <person name="Yuan D."/>
            <person name="Jin S."/>
            <person name="Zhang L."/>
        </authorList>
    </citation>
    <scope>NUCLEOTIDE SEQUENCE [LARGE SCALE GENOMIC DNA]</scope>
    <source>
        <strain evidence="1">SQ_2022a</strain>
    </source>
</reference>
<accession>A0ACC0HGI6</accession>
<sequence length="75" mass="8473">MSCYIKLTGSSRGSHWRDNDSRSNGSTIDKLVAKQTGIAMGLKNWLRITFSMEPSLLEDGLGRIKAFYLRHAKKQ</sequence>
<keyword evidence="1" id="KW-0808">Transferase</keyword>
<comment type="caution">
    <text evidence="1">The sequence shown here is derived from an EMBL/GenBank/DDBJ whole genome shotgun (WGS) entry which is preliminary data.</text>
</comment>
<name>A0ACC0HGI6_9ERIC</name>
<organism evidence="1 2">
    <name type="scientific">Camellia lanceoleosa</name>
    <dbReference type="NCBI Taxonomy" id="1840588"/>
    <lineage>
        <taxon>Eukaryota</taxon>
        <taxon>Viridiplantae</taxon>
        <taxon>Streptophyta</taxon>
        <taxon>Embryophyta</taxon>
        <taxon>Tracheophyta</taxon>
        <taxon>Spermatophyta</taxon>
        <taxon>Magnoliopsida</taxon>
        <taxon>eudicotyledons</taxon>
        <taxon>Gunneridae</taxon>
        <taxon>Pentapetalae</taxon>
        <taxon>asterids</taxon>
        <taxon>Ericales</taxon>
        <taxon>Theaceae</taxon>
        <taxon>Camellia</taxon>
    </lineage>
</organism>